<accession>A0A6N6RCZ9</accession>
<dbReference type="Proteomes" id="UP000468650">
    <property type="component" value="Unassembled WGS sequence"/>
</dbReference>
<gene>
    <name evidence="1" type="ORF">F8C67_13635</name>
</gene>
<evidence type="ECO:0000313" key="2">
    <source>
        <dbReference type="Proteomes" id="UP000468650"/>
    </source>
</evidence>
<protein>
    <submittedName>
        <fullName evidence="1">Uncharacterized protein</fullName>
    </submittedName>
</protein>
<name>A0A6N6RCZ9_9FLAO</name>
<proteinExistence type="predicted"/>
<sequence>MSFSLSLFSWQSLVLLLLMPSGDCYDDCLNMMTGFNLDRRGENLVILYFDEGNISYNTLDKTYSVSKSFQRNLDSINYLQIEDSLDLTVNCFLSTEYRKVRSVKNSGFIVAYSIQATYIYVYSPSLIDEDKLEWIKDNSTLEDGCFRLHDRDQVLFQEQD</sequence>
<evidence type="ECO:0000313" key="1">
    <source>
        <dbReference type="EMBL" id="KAB2805372.1"/>
    </source>
</evidence>
<comment type="caution">
    <text evidence="1">The sequence shown here is derived from an EMBL/GenBank/DDBJ whole genome shotgun (WGS) entry which is preliminary data.</text>
</comment>
<keyword evidence="2" id="KW-1185">Reference proteome</keyword>
<dbReference type="RefSeq" id="WP_151668422.1">
    <property type="nucleotide sequence ID" value="NZ_WBVO01000015.1"/>
</dbReference>
<reference evidence="1 2" key="1">
    <citation type="submission" date="2019-09" db="EMBL/GenBank/DDBJ databases">
        <title>Genomes of family Cryomorphaceae.</title>
        <authorList>
            <person name="Bowman J.P."/>
        </authorList>
    </citation>
    <scope>NUCLEOTIDE SEQUENCE [LARGE SCALE GENOMIC DNA]</scope>
    <source>
        <strain evidence="1 2">LMG 25704</strain>
    </source>
</reference>
<dbReference type="EMBL" id="WBVO01000015">
    <property type="protein sequence ID" value="KAB2805372.1"/>
    <property type="molecule type" value="Genomic_DNA"/>
</dbReference>
<organism evidence="1 2">
    <name type="scientific">Phaeocystidibacter luteus</name>
    <dbReference type="NCBI Taxonomy" id="911197"/>
    <lineage>
        <taxon>Bacteria</taxon>
        <taxon>Pseudomonadati</taxon>
        <taxon>Bacteroidota</taxon>
        <taxon>Flavobacteriia</taxon>
        <taxon>Flavobacteriales</taxon>
        <taxon>Phaeocystidibacteraceae</taxon>
        <taxon>Phaeocystidibacter</taxon>
    </lineage>
</organism>
<dbReference type="AlphaFoldDB" id="A0A6N6RCZ9"/>